<dbReference type="InterPro" id="IPR015946">
    <property type="entry name" value="KH_dom-like_a/b"/>
</dbReference>
<dbReference type="AlphaFoldDB" id="A0A1J0VJT2"/>
<dbReference type="SUPFAM" id="SSF82784">
    <property type="entry name" value="OsmC-like"/>
    <property type="match status" value="1"/>
</dbReference>
<dbReference type="KEGG" id="hsi:BOX17_15750"/>
<keyword evidence="2" id="KW-1185">Reference proteome</keyword>
<dbReference type="PANTHER" id="PTHR39624:SF2">
    <property type="entry name" value="OSMC-LIKE PROTEIN"/>
    <property type="match status" value="1"/>
</dbReference>
<dbReference type="Pfam" id="PF02566">
    <property type="entry name" value="OsmC"/>
    <property type="match status" value="1"/>
</dbReference>
<organism evidence="1 2">
    <name type="scientific">Halomonas aestuarii</name>
    <dbReference type="NCBI Taxonomy" id="1897729"/>
    <lineage>
        <taxon>Bacteria</taxon>
        <taxon>Pseudomonadati</taxon>
        <taxon>Pseudomonadota</taxon>
        <taxon>Gammaproteobacteria</taxon>
        <taxon>Oceanospirillales</taxon>
        <taxon>Halomonadaceae</taxon>
        <taxon>Halomonas</taxon>
    </lineage>
</organism>
<name>A0A1J0VJT2_9GAMM</name>
<dbReference type="Gene3D" id="3.30.300.20">
    <property type="match status" value="1"/>
</dbReference>
<sequence>MKKTIEVVSERNHIYRQRVELDGFEDLFVDVPEAYGGEGSAPDPHDYFDLSLGACKAITSMMYARRKKWPLEGVSVTVNRDDSQERHGTYRLEVVMTFHGIDDPEQRVRLEEISHKCPIHRLMTTSTVEVTTRTADLSVNNSADA</sequence>
<evidence type="ECO:0000313" key="1">
    <source>
        <dbReference type="EMBL" id="APE32283.1"/>
    </source>
</evidence>
<reference evidence="2" key="1">
    <citation type="submission" date="2016-11" db="EMBL/GenBank/DDBJ databases">
        <title>Halolamina sediminis sp. nov., an extremely halophilic archaeon isolated from solar salt.</title>
        <authorList>
            <person name="Koh H.-W."/>
            <person name="Rani S."/>
            <person name="Park S.-J."/>
        </authorList>
    </citation>
    <scope>NUCLEOTIDE SEQUENCE [LARGE SCALE GENOMIC DNA]</scope>
    <source>
        <strain evidence="2">Hb3</strain>
    </source>
</reference>
<evidence type="ECO:0000313" key="2">
    <source>
        <dbReference type="Proteomes" id="UP000181985"/>
    </source>
</evidence>
<dbReference type="EMBL" id="CP018139">
    <property type="protein sequence ID" value="APE32283.1"/>
    <property type="molecule type" value="Genomic_DNA"/>
</dbReference>
<dbReference type="InterPro" id="IPR003718">
    <property type="entry name" value="OsmC/Ohr_fam"/>
</dbReference>
<dbReference type="PANTHER" id="PTHR39624">
    <property type="entry name" value="PROTEIN INVOLVED IN RIMO-MEDIATED BETA-METHYLTHIOLATION OF RIBOSOMAL PROTEIN S12 YCAO"/>
    <property type="match status" value="1"/>
</dbReference>
<dbReference type="RefSeq" id="WP_071946289.1">
    <property type="nucleotide sequence ID" value="NZ_CP018139.1"/>
</dbReference>
<proteinExistence type="predicted"/>
<protein>
    <submittedName>
        <fullName evidence="1">Peroxiredoxin</fullName>
    </submittedName>
</protein>
<gene>
    <name evidence="1" type="ORF">BOX17_15750</name>
</gene>
<dbReference type="Proteomes" id="UP000181985">
    <property type="component" value="Chromosome"/>
</dbReference>
<accession>A0A1J0VJT2</accession>
<dbReference type="InterPro" id="IPR036102">
    <property type="entry name" value="OsmC/Ohrsf"/>
</dbReference>
<dbReference type="OrthoDB" id="9789573at2"/>